<dbReference type="PROSITE" id="PS50041">
    <property type="entry name" value="C_TYPE_LECTIN_2"/>
    <property type="match status" value="2"/>
</dbReference>
<dbReference type="InterPro" id="IPR016186">
    <property type="entry name" value="C-type_lectin-like/link_sf"/>
</dbReference>
<dbReference type="Gene3D" id="3.10.100.10">
    <property type="entry name" value="Mannose-Binding Protein A, subunit A"/>
    <property type="match status" value="2"/>
</dbReference>
<proteinExistence type="predicted"/>
<feature type="signal peptide" evidence="1">
    <location>
        <begin position="1"/>
        <end position="19"/>
    </location>
</feature>
<dbReference type="SUPFAM" id="SSF56436">
    <property type="entry name" value="C-type lectin-like"/>
    <property type="match status" value="2"/>
</dbReference>
<dbReference type="InterPro" id="IPR001304">
    <property type="entry name" value="C-type_lectin-like"/>
</dbReference>
<evidence type="ECO:0000256" key="1">
    <source>
        <dbReference type="SAM" id="SignalP"/>
    </source>
</evidence>
<keyword evidence="3" id="KW-1185">Reference proteome</keyword>
<gene>
    <name evidence="4" type="primary">LOC137496418</name>
</gene>
<feature type="chain" id="PRO_5044328780" evidence="1">
    <location>
        <begin position="20"/>
        <end position="243"/>
    </location>
</feature>
<name>A0AB32TWA9_DANRE</name>
<dbReference type="SMART" id="SM00034">
    <property type="entry name" value="CLECT"/>
    <property type="match status" value="2"/>
</dbReference>
<dbReference type="RefSeq" id="XP_068079612.1">
    <property type="nucleotide sequence ID" value="XM_068223511.2"/>
</dbReference>
<dbReference type="PANTHER" id="PTHR45784">
    <property type="entry name" value="C-TYPE LECTIN DOMAIN FAMILY 20 MEMBER A-RELATED"/>
    <property type="match status" value="1"/>
</dbReference>
<sequence>MKTTLAVLLLTELYTLSSALSKQHFFVDDEKSWSDAKQHCQTNYNDLSTFINDSEKQQFLDDAVNQTSDAWVGLYNEYGVWKWSRDEIATQIDWDSEQPDGQHEDCAFLHKDHKKMHDEKCNKKQRFFCMTKSVLMPETKTWEGALEHCRQHYNDLASLSSQLRVNSALQGISQAQTEYVWTGLRFLAGDWRWISGDDLDHTVWPVTGQPSCPAVNLRCGAVHRQTRVWMARDCEESLNFLCQ</sequence>
<dbReference type="GeneID" id="137496418"/>
<dbReference type="Pfam" id="PF00059">
    <property type="entry name" value="Lectin_C"/>
    <property type="match status" value="2"/>
</dbReference>
<evidence type="ECO:0000313" key="4">
    <source>
        <dbReference type="RefSeq" id="XP_068079612.1"/>
    </source>
</evidence>
<keyword evidence="1" id="KW-0732">Signal</keyword>
<organism evidence="3 4">
    <name type="scientific">Danio rerio</name>
    <name type="common">Zebrafish</name>
    <name type="synonym">Brachydanio rerio</name>
    <dbReference type="NCBI Taxonomy" id="7955"/>
    <lineage>
        <taxon>Eukaryota</taxon>
        <taxon>Metazoa</taxon>
        <taxon>Chordata</taxon>
        <taxon>Craniata</taxon>
        <taxon>Vertebrata</taxon>
        <taxon>Euteleostomi</taxon>
        <taxon>Actinopterygii</taxon>
        <taxon>Neopterygii</taxon>
        <taxon>Teleostei</taxon>
        <taxon>Ostariophysi</taxon>
        <taxon>Cypriniformes</taxon>
        <taxon>Danionidae</taxon>
        <taxon>Danioninae</taxon>
        <taxon>Danio</taxon>
    </lineage>
</organism>
<dbReference type="PANTHER" id="PTHR45784:SF8">
    <property type="entry name" value="C-TYPE MANNOSE RECEPTOR 2-RELATED"/>
    <property type="match status" value="1"/>
</dbReference>
<dbReference type="Proteomes" id="UP000000437">
    <property type="component" value="Chromosome 9"/>
</dbReference>
<evidence type="ECO:0000313" key="3">
    <source>
        <dbReference type="Proteomes" id="UP000000437"/>
    </source>
</evidence>
<evidence type="ECO:0000259" key="2">
    <source>
        <dbReference type="PROSITE" id="PS50041"/>
    </source>
</evidence>
<protein>
    <submittedName>
        <fullName evidence="4">C-type lectin domain family 20 member A</fullName>
    </submittedName>
</protein>
<accession>A0AB32TWA9</accession>
<reference evidence="4" key="1">
    <citation type="submission" date="2025-08" db="UniProtKB">
        <authorList>
            <consortium name="RefSeq"/>
        </authorList>
    </citation>
    <scope>IDENTIFICATION</scope>
    <source>
        <strain evidence="4">Tuebingen</strain>
        <tissue evidence="4">Fibroblasts and whole tissue</tissue>
    </source>
</reference>
<dbReference type="AlphaFoldDB" id="A0AB32TWA9"/>
<feature type="domain" description="C-type lectin" evidence="2">
    <location>
        <begin position="138"/>
        <end position="243"/>
    </location>
</feature>
<dbReference type="InterPro" id="IPR016187">
    <property type="entry name" value="CTDL_fold"/>
</dbReference>
<feature type="domain" description="C-type lectin" evidence="2">
    <location>
        <begin position="24"/>
        <end position="130"/>
    </location>
</feature>
<dbReference type="KEGG" id="dre:137496418"/>